<evidence type="ECO:0000313" key="10">
    <source>
        <dbReference type="Proteomes" id="UP000291343"/>
    </source>
</evidence>
<dbReference type="Gene3D" id="3.30.1120.10">
    <property type="match status" value="1"/>
</dbReference>
<dbReference type="InterPro" id="IPR047115">
    <property type="entry name" value="ARSB"/>
</dbReference>
<dbReference type="STRING" id="195883.A0A482WZ03"/>
<dbReference type="GO" id="GO:0046872">
    <property type="term" value="F:metal ion binding"/>
    <property type="evidence" value="ECO:0007669"/>
    <property type="project" value="UniProtKB-KW"/>
</dbReference>
<evidence type="ECO:0000256" key="3">
    <source>
        <dbReference type="ARBA" id="ARBA00022723"/>
    </source>
</evidence>
<dbReference type="PANTHER" id="PTHR10342">
    <property type="entry name" value="ARYLSULFATASE"/>
    <property type="match status" value="1"/>
</dbReference>
<sequence>MTEWIYFTNITSSITGWRLNCAGIKSLVEETKANSSPLHIADVCFSHVLYLASISHSSRLHFSCECVRIRASEVLTGFPSCDKNRLRLSSTSTVFLLRHGLKMCNTSTKQCSCTNLFASAWLSKKQAALILGMAIVSVVILAASYFYVIQIRAETERKHEETFVESPRPHIVFILADDMGWNDVSFHGSNQIPTPNLDALAFNGIVLNKHYVQPVCTPSRAALMTGKYPIHTGMQGRPMYGSEKRGLPLEEKILPQYLKDLGYATHIIGKWHMGYYKIDYTPLKRGFDSHTGYWNGAISYYDHILQEVEDETMNGHDFRVNYTSAWHYQGKYATDIFTEEAEHIIKHHNASKPLFLYMPHLACHAGNEGKWLEAPQEAINRFSFIPDPNRRTYAAMVHKLDESVGRVVSALAERRMLHNSIIVFVSDNGSPIEGIFKNYGSNEPLRGEKSTLWEGGIRTPAFVWSPHLQNSSRVSTQLMHLTDWIPTLYSAAGGDLEDLPKELDGYDMWTSLSQDLTSERGELVVNIDEIKEYGAIIFADNSTSDSQTLYKLIIGKPHTSNYFKLLDLQQSPKYSPETLLNSEAHTAIKKLGKTSNNSQELDAKTIMKLRQEATVTCSPMEEVTNCSGLCVYDLTKDPCEQNDLSQRSELQSLITTFKNRYDSLFKTVKPQIPIIMDSRANPAYHNFTWSIWEMS</sequence>
<dbReference type="GO" id="GO:0008484">
    <property type="term" value="F:sulfuric ester hydrolase activity"/>
    <property type="evidence" value="ECO:0007669"/>
    <property type="project" value="InterPro"/>
</dbReference>
<comment type="similarity">
    <text evidence="2">Belongs to the sulfatase family.</text>
</comment>
<keyword evidence="7" id="KW-1133">Transmembrane helix</keyword>
<keyword evidence="7" id="KW-0812">Transmembrane</keyword>
<keyword evidence="7" id="KW-0472">Membrane</keyword>
<comment type="cofactor">
    <cofactor evidence="1">
        <name>Ca(2+)</name>
        <dbReference type="ChEBI" id="CHEBI:29108"/>
    </cofactor>
</comment>
<dbReference type="EMBL" id="QKKF02022243">
    <property type="protein sequence ID" value="RZF38486.1"/>
    <property type="molecule type" value="Genomic_DNA"/>
</dbReference>
<organism evidence="9 10">
    <name type="scientific">Laodelphax striatellus</name>
    <name type="common">Small brown planthopper</name>
    <name type="synonym">Delphax striatella</name>
    <dbReference type="NCBI Taxonomy" id="195883"/>
    <lineage>
        <taxon>Eukaryota</taxon>
        <taxon>Metazoa</taxon>
        <taxon>Ecdysozoa</taxon>
        <taxon>Arthropoda</taxon>
        <taxon>Hexapoda</taxon>
        <taxon>Insecta</taxon>
        <taxon>Pterygota</taxon>
        <taxon>Neoptera</taxon>
        <taxon>Paraneoptera</taxon>
        <taxon>Hemiptera</taxon>
        <taxon>Auchenorrhyncha</taxon>
        <taxon>Fulgoroidea</taxon>
        <taxon>Delphacidae</taxon>
        <taxon>Criomorphinae</taxon>
        <taxon>Laodelphax</taxon>
    </lineage>
</organism>
<dbReference type="AlphaFoldDB" id="A0A482WZ03"/>
<dbReference type="CDD" id="cd16029">
    <property type="entry name" value="4-S"/>
    <property type="match status" value="1"/>
</dbReference>
<dbReference type="Proteomes" id="UP000291343">
    <property type="component" value="Unassembled WGS sequence"/>
</dbReference>
<keyword evidence="4" id="KW-0378">Hydrolase</keyword>
<dbReference type="Pfam" id="PF00884">
    <property type="entry name" value="Sulfatase"/>
    <property type="match status" value="1"/>
</dbReference>
<dbReference type="InterPro" id="IPR000917">
    <property type="entry name" value="Sulfatase_N"/>
</dbReference>
<keyword evidence="10" id="KW-1185">Reference proteome</keyword>
<evidence type="ECO:0000256" key="5">
    <source>
        <dbReference type="ARBA" id="ARBA00022837"/>
    </source>
</evidence>
<dbReference type="InterPro" id="IPR017850">
    <property type="entry name" value="Alkaline_phosphatase_core_sf"/>
</dbReference>
<proteinExistence type="inferred from homology"/>
<evidence type="ECO:0000256" key="1">
    <source>
        <dbReference type="ARBA" id="ARBA00001913"/>
    </source>
</evidence>
<dbReference type="SMR" id="A0A482WZ03"/>
<dbReference type="InParanoid" id="A0A482WZ03"/>
<dbReference type="PANTHER" id="PTHR10342:SF264">
    <property type="entry name" value="MIP05773P-RELATED"/>
    <property type="match status" value="1"/>
</dbReference>
<evidence type="ECO:0000259" key="8">
    <source>
        <dbReference type="Pfam" id="PF00884"/>
    </source>
</evidence>
<evidence type="ECO:0000256" key="4">
    <source>
        <dbReference type="ARBA" id="ARBA00022801"/>
    </source>
</evidence>
<dbReference type="PROSITE" id="PS00523">
    <property type="entry name" value="SULFATASE_1"/>
    <property type="match status" value="1"/>
</dbReference>
<evidence type="ECO:0000256" key="6">
    <source>
        <dbReference type="ARBA" id="ARBA00023180"/>
    </source>
</evidence>
<feature type="domain" description="Sulfatase N-terminal" evidence="8">
    <location>
        <begin position="169"/>
        <end position="493"/>
    </location>
</feature>
<gene>
    <name evidence="9" type="ORF">LSTR_LSTR006081</name>
</gene>
<dbReference type="Gene3D" id="3.40.720.10">
    <property type="entry name" value="Alkaline Phosphatase, subunit A"/>
    <property type="match status" value="1"/>
</dbReference>
<comment type="caution">
    <text evidence="9">The sequence shown here is derived from an EMBL/GenBank/DDBJ whole genome shotgun (WGS) entry which is preliminary data.</text>
</comment>
<name>A0A482WZ03_LAOST</name>
<reference evidence="9 10" key="1">
    <citation type="journal article" date="2017" name="Gigascience">
        <title>Genome sequence of the small brown planthopper, Laodelphax striatellus.</title>
        <authorList>
            <person name="Zhu J."/>
            <person name="Jiang F."/>
            <person name="Wang X."/>
            <person name="Yang P."/>
            <person name="Bao Y."/>
            <person name="Zhao W."/>
            <person name="Wang W."/>
            <person name="Lu H."/>
            <person name="Wang Q."/>
            <person name="Cui N."/>
            <person name="Li J."/>
            <person name="Chen X."/>
            <person name="Luo L."/>
            <person name="Yu J."/>
            <person name="Kang L."/>
            <person name="Cui F."/>
        </authorList>
    </citation>
    <scope>NUCLEOTIDE SEQUENCE [LARGE SCALE GENOMIC DNA]</scope>
    <source>
        <strain evidence="9">Lst14</strain>
    </source>
</reference>
<dbReference type="SUPFAM" id="SSF53649">
    <property type="entry name" value="Alkaline phosphatase-like"/>
    <property type="match status" value="1"/>
</dbReference>
<accession>A0A482WZ03</accession>
<evidence type="ECO:0000256" key="7">
    <source>
        <dbReference type="SAM" id="Phobius"/>
    </source>
</evidence>
<dbReference type="InterPro" id="IPR024607">
    <property type="entry name" value="Sulfatase_CS"/>
</dbReference>
<dbReference type="PROSITE" id="PS00149">
    <property type="entry name" value="SULFATASE_2"/>
    <property type="match status" value="1"/>
</dbReference>
<evidence type="ECO:0000313" key="9">
    <source>
        <dbReference type="EMBL" id="RZF38486.1"/>
    </source>
</evidence>
<keyword evidence="3" id="KW-0479">Metal-binding</keyword>
<protein>
    <recommendedName>
        <fullName evidence="8">Sulfatase N-terminal domain-containing protein</fullName>
    </recommendedName>
</protein>
<dbReference type="OrthoDB" id="103349at2759"/>
<evidence type="ECO:0000256" key="2">
    <source>
        <dbReference type="ARBA" id="ARBA00008779"/>
    </source>
</evidence>
<feature type="transmembrane region" description="Helical" evidence="7">
    <location>
        <begin position="127"/>
        <end position="148"/>
    </location>
</feature>
<keyword evidence="6" id="KW-0325">Glycoprotein</keyword>
<keyword evidence="5" id="KW-0106">Calcium</keyword>